<feature type="binding site" evidence="6">
    <location>
        <position position="263"/>
    </location>
    <ligand>
        <name>Zn(2+)</name>
        <dbReference type="ChEBI" id="CHEBI:29105"/>
    </ligand>
</feature>
<feature type="binding site" evidence="6">
    <location>
        <position position="194"/>
    </location>
    <ligand>
        <name>Zn(2+)</name>
        <dbReference type="ChEBI" id="CHEBI:29105"/>
    </ligand>
</feature>
<evidence type="ECO:0000256" key="4">
    <source>
        <dbReference type="ARBA" id="ARBA00023239"/>
    </source>
</evidence>
<dbReference type="PANTHER" id="PTHR22789:SF16">
    <property type="entry name" value="RHAMNULOSE-1-PHOSPHATE ALDOLASE"/>
    <property type="match status" value="1"/>
</dbReference>
<dbReference type="Pfam" id="PF00596">
    <property type="entry name" value="Aldolase_II"/>
    <property type="match status" value="1"/>
</dbReference>
<feature type="active site" evidence="6">
    <location>
        <position position="168"/>
    </location>
</feature>
<keyword evidence="1 6" id="KW-0963">Cytoplasm</keyword>
<dbReference type="GO" id="GO:0019301">
    <property type="term" value="P:rhamnose catabolic process"/>
    <property type="evidence" value="ECO:0007669"/>
    <property type="project" value="UniProtKB-UniRule"/>
</dbReference>
<comment type="function">
    <text evidence="6">Catalyzes the reversible cleavage of L-rhamnulose-1-phosphate to dihydroxyacetone phosphate (DHAP) and L-lactaldehyde.</text>
</comment>
<comment type="subunit">
    <text evidence="6">Homotetramer.</text>
</comment>
<name>A0A1X3JA79_ECOLX</name>
<comment type="cofactor">
    <cofactor evidence="6">
        <name>Zn(2+)</name>
        <dbReference type="ChEBI" id="CHEBI:29105"/>
    </cofactor>
    <text evidence="6">Binds 1 zinc ion per subunit.</text>
</comment>
<dbReference type="CDD" id="cd00398">
    <property type="entry name" value="Aldolase_II"/>
    <property type="match status" value="1"/>
</dbReference>
<dbReference type="EC" id="4.1.2.19" evidence="6 7"/>
<keyword evidence="3 6" id="KW-0862">Zinc</keyword>
<protein>
    <recommendedName>
        <fullName evidence="6 7">Rhamnulose-1-phosphate aldolase</fullName>
        <ecNumber evidence="6 7">4.1.2.19</ecNumber>
    </recommendedName>
</protein>
<dbReference type="GO" id="GO:0005829">
    <property type="term" value="C:cytosol"/>
    <property type="evidence" value="ECO:0007669"/>
    <property type="project" value="TreeGrafter"/>
</dbReference>
<evidence type="ECO:0000259" key="8">
    <source>
        <dbReference type="SMART" id="SM01007"/>
    </source>
</evidence>
<dbReference type="GO" id="GO:0008994">
    <property type="term" value="F:rhamnulose-1-phosphate aldolase activity"/>
    <property type="evidence" value="ECO:0007669"/>
    <property type="project" value="UniProtKB-UniRule"/>
</dbReference>
<dbReference type="UniPathway" id="UPA00541">
    <property type="reaction ID" value="UER00603"/>
</dbReference>
<evidence type="ECO:0000313" key="10">
    <source>
        <dbReference type="Proteomes" id="UP000193045"/>
    </source>
</evidence>
<feature type="binding site" evidence="6">
    <location>
        <position position="192"/>
    </location>
    <ligand>
        <name>Zn(2+)</name>
        <dbReference type="ChEBI" id="CHEBI:29105"/>
    </ligand>
</feature>
<keyword evidence="2 6" id="KW-0479">Metal-binding</keyword>
<dbReference type="SMART" id="SM01007">
    <property type="entry name" value="Aldolase_II"/>
    <property type="match status" value="1"/>
</dbReference>
<comment type="similarity">
    <text evidence="6">Belongs to the aldolase class II family. RhaD subfamily.</text>
</comment>
<comment type="subcellular location">
    <subcellularLocation>
        <location evidence="6">Cytoplasm</location>
    </subcellularLocation>
</comment>
<evidence type="ECO:0000256" key="6">
    <source>
        <dbReference type="HAMAP-Rule" id="MF_00770"/>
    </source>
</evidence>
<evidence type="ECO:0000256" key="3">
    <source>
        <dbReference type="ARBA" id="ARBA00022833"/>
    </source>
</evidence>
<keyword evidence="4 6" id="KW-0456">Lyase</keyword>
<comment type="pathway">
    <text evidence="6">Carbohydrate degradation; L-rhamnose degradation; glycerone phosphate from L-rhamnose: step 3/3.</text>
</comment>
<dbReference type="AlphaFoldDB" id="A0A1X3JA79"/>
<dbReference type="FunFam" id="3.40.225.10:FF:000006">
    <property type="entry name" value="Rhamnulose-1-phosphate aldolase"/>
    <property type="match status" value="1"/>
</dbReference>
<dbReference type="InterPro" id="IPR036409">
    <property type="entry name" value="Aldolase_II/adducin_N_sf"/>
</dbReference>
<dbReference type="Gene3D" id="3.40.225.10">
    <property type="entry name" value="Class II aldolase/adducin N-terminal domain"/>
    <property type="match status" value="1"/>
</dbReference>
<dbReference type="HAMAP" id="MF_00770">
    <property type="entry name" value="RhaD"/>
    <property type="match status" value="1"/>
</dbReference>
<dbReference type="PANTHER" id="PTHR22789">
    <property type="entry name" value="FUCULOSE PHOSPHATE ALDOLASE"/>
    <property type="match status" value="1"/>
</dbReference>
<dbReference type="InterPro" id="IPR050197">
    <property type="entry name" value="Aldolase_class_II_sugar_metab"/>
</dbReference>
<reference evidence="9 10" key="1">
    <citation type="submission" date="2010-04" db="EMBL/GenBank/DDBJ databases">
        <title>The Genome Sequence of Escherichia coli H386.</title>
        <authorList>
            <consortium name="The Broad Institute Genome Sequencing Platform"/>
            <consortium name="The Broad Institute Genome Sequencing Center for Infectious Disease"/>
            <person name="Feldgarden M."/>
            <person name="Gordon D.M."/>
            <person name="Johnson J.R."/>
            <person name="Johnston B.D."/>
            <person name="Young S."/>
            <person name="Zeng Q."/>
            <person name="Koehrsen M."/>
            <person name="Alvarado L."/>
            <person name="Berlin A.M."/>
            <person name="Borenstein D."/>
            <person name="Chapman S.B."/>
            <person name="Chen Z."/>
            <person name="Engels R."/>
            <person name="Freedman E."/>
            <person name="Gellesch M."/>
            <person name="Goldberg J."/>
            <person name="Griggs A."/>
            <person name="Gujja S."/>
            <person name="Heilman E.R."/>
            <person name="Heiman D.I."/>
            <person name="Hepburn T.A."/>
            <person name="Howarth C."/>
            <person name="Jen D."/>
            <person name="Larson L."/>
            <person name="Mehta T."/>
            <person name="Park D."/>
            <person name="Pearson M."/>
            <person name="Richards J."/>
            <person name="Roberts A."/>
            <person name="Saif S."/>
            <person name="Shea T.D."/>
            <person name="Shenoy N."/>
            <person name="Sisk P."/>
            <person name="Stolte C."/>
            <person name="Sykes S.N."/>
            <person name="Walk T."/>
            <person name="White J."/>
            <person name="Yandava C."/>
            <person name="Haas B."/>
            <person name="Henn M.R."/>
            <person name="Nusbaum C."/>
            <person name="Birren B."/>
        </authorList>
    </citation>
    <scope>NUCLEOTIDE SEQUENCE [LARGE SCALE GENOMIC DNA]</scope>
    <source>
        <strain evidence="9 10">H386</strain>
    </source>
</reference>
<feature type="domain" description="Class II aldolase/adducin N-terminal" evidence="8">
    <location>
        <begin position="62"/>
        <end position="290"/>
    </location>
</feature>
<evidence type="ECO:0000313" key="9">
    <source>
        <dbReference type="EMBL" id="OSL01631.1"/>
    </source>
</evidence>
<dbReference type="InterPro" id="IPR001303">
    <property type="entry name" value="Aldolase_II/adducin_N"/>
</dbReference>
<evidence type="ECO:0000256" key="5">
    <source>
        <dbReference type="ARBA" id="ARBA00023308"/>
    </source>
</evidence>
<evidence type="ECO:0000256" key="1">
    <source>
        <dbReference type="ARBA" id="ARBA00022490"/>
    </source>
</evidence>
<evidence type="ECO:0000256" key="7">
    <source>
        <dbReference type="NCBIfam" id="TIGR02624"/>
    </source>
</evidence>
<dbReference type="SUPFAM" id="SSF53639">
    <property type="entry name" value="AraD/HMP-PK domain-like"/>
    <property type="match status" value="1"/>
</dbReference>
<dbReference type="Proteomes" id="UP000193045">
    <property type="component" value="Unassembled WGS sequence"/>
</dbReference>
<keyword evidence="5 6" id="KW-0684">Rhamnose metabolism</keyword>
<comment type="caution">
    <text evidence="9">The sequence shown here is derived from an EMBL/GenBank/DDBJ whole genome shotgun (WGS) entry which is preliminary data.</text>
</comment>
<organism evidence="9 10">
    <name type="scientific">Escherichia coli H386</name>
    <dbReference type="NCBI Taxonomy" id="656397"/>
    <lineage>
        <taxon>Bacteria</taxon>
        <taxon>Pseudomonadati</taxon>
        <taxon>Pseudomonadota</taxon>
        <taxon>Gammaproteobacteria</taxon>
        <taxon>Enterobacterales</taxon>
        <taxon>Enterobacteriaceae</taxon>
        <taxon>Escherichia</taxon>
    </lineage>
</organism>
<proteinExistence type="inferred from homology"/>
<dbReference type="EMBL" id="ADJB01000088">
    <property type="protein sequence ID" value="OSL01631.1"/>
    <property type="molecule type" value="Genomic_DNA"/>
</dbReference>
<dbReference type="NCBIfam" id="TIGR02624">
    <property type="entry name" value="rhamnu_1P_ald"/>
    <property type="match status" value="1"/>
</dbReference>
<dbReference type="GO" id="GO:0019323">
    <property type="term" value="P:pentose catabolic process"/>
    <property type="evidence" value="ECO:0007669"/>
    <property type="project" value="TreeGrafter"/>
</dbReference>
<comment type="catalytic activity">
    <reaction evidence="6">
        <text>L-rhamnulose 1-phosphate = (S)-lactaldehyde + dihydroxyacetone phosphate</text>
        <dbReference type="Rhea" id="RHEA:19689"/>
        <dbReference type="ChEBI" id="CHEBI:18041"/>
        <dbReference type="ChEBI" id="CHEBI:57642"/>
        <dbReference type="ChEBI" id="CHEBI:58313"/>
        <dbReference type="EC" id="4.1.2.19"/>
    </reaction>
</comment>
<accession>A0A1X3JA79</accession>
<dbReference type="InterPro" id="IPR013447">
    <property type="entry name" value="Rhamnulose-1-P_Aldolase"/>
</dbReference>
<gene>
    <name evidence="6" type="primary">rhaD</name>
    <name evidence="9" type="ORF">ECVG_04097</name>
</gene>
<dbReference type="GO" id="GO:0046872">
    <property type="term" value="F:metal ion binding"/>
    <property type="evidence" value="ECO:0007669"/>
    <property type="project" value="UniProtKB-KW"/>
</dbReference>
<dbReference type="NCBIfam" id="NF002963">
    <property type="entry name" value="PRK03634.1"/>
    <property type="match status" value="1"/>
</dbReference>
<sequence length="325" mass="35914">MPYQAYRSAIVVGLIRRDSVASGIDCRMRRERLIRPTGRASDNTEFTGTQNMQNITQSWFVQGMIKATTDAWLKGWDERNGGNLTLRLDDADIAPYHDNFHQQPRYIPLSQPMPLLANTPFIVTGSGKFFRNVQLDPAANLGIVKVDSDGAGYHILWGLTNEAVPTSELPAHFLSHCERIKATNGKDRVIMHCHATNLIALTYVLENDTAVFTRQLWEGSTECLVVFPDGVGILPWMVPGTDEIGQATAQEMQKHSLVLWPFHGVFGSGPTLDETFGLIDTAEKSAQVLVKVYSMGGMKQTISREELIALGKRFGVTPLASALAL</sequence>
<evidence type="ECO:0000256" key="2">
    <source>
        <dbReference type="ARBA" id="ARBA00022723"/>
    </source>
</evidence>